<dbReference type="OrthoDB" id="8178106at2759"/>
<evidence type="ECO:0000313" key="2">
    <source>
        <dbReference type="Proteomes" id="UP000271974"/>
    </source>
</evidence>
<dbReference type="STRING" id="188477.A0A433UBX9"/>
<reference evidence="1 2" key="1">
    <citation type="submission" date="2019-01" db="EMBL/GenBank/DDBJ databases">
        <title>A draft genome assembly of the solar-powered sea slug Elysia chlorotica.</title>
        <authorList>
            <person name="Cai H."/>
            <person name="Li Q."/>
            <person name="Fang X."/>
            <person name="Li J."/>
            <person name="Curtis N.E."/>
            <person name="Altenburger A."/>
            <person name="Shibata T."/>
            <person name="Feng M."/>
            <person name="Maeda T."/>
            <person name="Schwartz J.A."/>
            <person name="Shigenobu S."/>
            <person name="Lundholm N."/>
            <person name="Nishiyama T."/>
            <person name="Yang H."/>
            <person name="Hasebe M."/>
            <person name="Li S."/>
            <person name="Pierce S.K."/>
            <person name="Wang J."/>
        </authorList>
    </citation>
    <scope>NUCLEOTIDE SEQUENCE [LARGE SCALE GENOMIC DNA]</scope>
    <source>
        <strain evidence="1">EC2010</strain>
        <tissue evidence="1">Whole organism of an adult</tissue>
    </source>
</reference>
<dbReference type="PANTHER" id="PTHR15673">
    <property type="entry name" value="IQ CALMODULIN-BINDING MOTIF CONTAINING PROTEIN 1"/>
    <property type="match status" value="1"/>
</dbReference>
<dbReference type="GO" id="GO:0005516">
    <property type="term" value="F:calmodulin binding"/>
    <property type="evidence" value="ECO:0007669"/>
    <property type="project" value="InterPro"/>
</dbReference>
<dbReference type="SMART" id="SM00015">
    <property type="entry name" value="IQ"/>
    <property type="match status" value="3"/>
</dbReference>
<comment type="caution">
    <text evidence="1">The sequence shown here is derived from an EMBL/GenBank/DDBJ whole genome shotgun (WGS) entry which is preliminary data.</text>
</comment>
<dbReference type="EMBL" id="RQTK01000016">
    <property type="protein sequence ID" value="RUS91233.1"/>
    <property type="molecule type" value="Genomic_DNA"/>
</dbReference>
<dbReference type="Pfam" id="PF00612">
    <property type="entry name" value="IQ"/>
    <property type="match status" value="3"/>
</dbReference>
<dbReference type="PROSITE" id="PS50096">
    <property type="entry name" value="IQ"/>
    <property type="match status" value="2"/>
</dbReference>
<feature type="non-terminal residue" evidence="1">
    <location>
        <position position="1"/>
    </location>
</feature>
<dbReference type="Gene3D" id="1.20.5.190">
    <property type="match status" value="1"/>
</dbReference>
<protein>
    <submittedName>
        <fullName evidence="1">Uncharacterized protein</fullName>
    </submittedName>
</protein>
<feature type="non-terminal residue" evidence="1">
    <location>
        <position position="319"/>
    </location>
</feature>
<accession>A0A433UBX9</accession>
<dbReference type="GO" id="GO:0005929">
    <property type="term" value="C:cilium"/>
    <property type="evidence" value="ECO:0007669"/>
    <property type="project" value="TreeGrafter"/>
</dbReference>
<gene>
    <name evidence="1" type="ORF">EGW08_001039</name>
</gene>
<dbReference type="InterPro" id="IPR000048">
    <property type="entry name" value="IQ_motif_EF-hand-BS"/>
</dbReference>
<dbReference type="AlphaFoldDB" id="A0A433UBX9"/>
<dbReference type="PANTHER" id="PTHR15673:SF2">
    <property type="entry name" value="IQ CALMODULIN-BINDING MOTIF-CONTAINING PROTEIN 1"/>
    <property type="match status" value="1"/>
</dbReference>
<proteinExistence type="predicted"/>
<dbReference type="Proteomes" id="UP000271974">
    <property type="component" value="Unassembled WGS sequence"/>
</dbReference>
<keyword evidence="2" id="KW-1185">Reference proteome</keyword>
<organism evidence="1 2">
    <name type="scientific">Elysia chlorotica</name>
    <name type="common">Eastern emerald elysia</name>
    <name type="synonym">Sea slug</name>
    <dbReference type="NCBI Taxonomy" id="188477"/>
    <lineage>
        <taxon>Eukaryota</taxon>
        <taxon>Metazoa</taxon>
        <taxon>Spiralia</taxon>
        <taxon>Lophotrochozoa</taxon>
        <taxon>Mollusca</taxon>
        <taxon>Gastropoda</taxon>
        <taxon>Heterobranchia</taxon>
        <taxon>Euthyneura</taxon>
        <taxon>Panpulmonata</taxon>
        <taxon>Sacoglossa</taxon>
        <taxon>Placobranchoidea</taxon>
        <taxon>Plakobranchidae</taxon>
        <taxon>Elysia</taxon>
    </lineage>
</organism>
<evidence type="ECO:0000313" key="1">
    <source>
        <dbReference type="EMBL" id="RUS91233.1"/>
    </source>
</evidence>
<name>A0A433UBX9_ELYCH</name>
<dbReference type="GO" id="GO:0060271">
    <property type="term" value="P:cilium assembly"/>
    <property type="evidence" value="ECO:0007669"/>
    <property type="project" value="InterPro"/>
</dbReference>
<dbReference type="CDD" id="cd23767">
    <property type="entry name" value="IQCD"/>
    <property type="match status" value="1"/>
</dbReference>
<dbReference type="InterPro" id="IPR028765">
    <property type="entry name" value="IQCB1"/>
</dbReference>
<sequence length="319" mass="37298">RGLRPLLRRWEGRGFDRDLRHVGLLLESGSALRAKSQRNVECARYIQAVWRGFATRKKLKKANQAFAKFQKSYRLVLFCYRGRERRREFSPSLRCHTNALNVILLWCVYLSFPLTPARIEEFLKKEKSVAALRIQTLWRGHRERSKLTERQKVAQQVKAAIRIQRTFRRWLEKTETAKQEFPTHLKPHGLTDERRVELMKKISQWREQHPPQALDFADLQSLHSRGHAALAAHYKRVRPYRKLQAQAEGMVARLDTDTELLALAPPLKGVTEKDVAMYSSRSLPVAVAAKERHARVLRAKQLPWWRVLGEDQDADSEDL</sequence>